<sequence length="36" mass="4257">MQCLSEIGRWIRYYNTQRPHQALGYKAPVEVYENAA</sequence>
<evidence type="ECO:0000259" key="1">
    <source>
        <dbReference type="Pfam" id="PF13683"/>
    </source>
</evidence>
<dbReference type="GO" id="GO:0015074">
    <property type="term" value="P:DNA integration"/>
    <property type="evidence" value="ECO:0007669"/>
    <property type="project" value="InterPro"/>
</dbReference>
<protein>
    <recommendedName>
        <fullName evidence="1">Integrase catalytic domain-containing protein</fullName>
    </recommendedName>
</protein>
<comment type="caution">
    <text evidence="2">The sequence shown here is derived from an EMBL/GenBank/DDBJ whole genome shotgun (WGS) entry which is preliminary data.</text>
</comment>
<dbReference type="Proteomes" id="UP000885690">
    <property type="component" value="Unassembled WGS sequence"/>
</dbReference>
<dbReference type="AlphaFoldDB" id="A0A7C0U7R1"/>
<dbReference type="InterPro" id="IPR001584">
    <property type="entry name" value="Integrase_cat-core"/>
</dbReference>
<dbReference type="EMBL" id="DQWS01000233">
    <property type="protein sequence ID" value="HDD53653.1"/>
    <property type="molecule type" value="Genomic_DNA"/>
</dbReference>
<gene>
    <name evidence="2" type="ORF">ENF32_06280</name>
</gene>
<proteinExistence type="predicted"/>
<accession>A0A7C0U7R1</accession>
<name>A0A7C0U7R1_9BACT</name>
<reference evidence="2" key="1">
    <citation type="journal article" date="2020" name="mSystems">
        <title>Genome- and Community-Level Interaction Insights into Carbon Utilization and Element Cycling Functions of Hydrothermarchaeota in Hydrothermal Sediment.</title>
        <authorList>
            <person name="Zhou Z."/>
            <person name="Liu Y."/>
            <person name="Xu W."/>
            <person name="Pan J."/>
            <person name="Luo Z.H."/>
            <person name="Li M."/>
        </authorList>
    </citation>
    <scope>NUCLEOTIDE SEQUENCE [LARGE SCALE GENOMIC DNA]</scope>
    <source>
        <strain evidence="2">HyVt-115</strain>
    </source>
</reference>
<feature type="domain" description="Integrase catalytic" evidence="1">
    <location>
        <begin position="5"/>
        <end position="28"/>
    </location>
</feature>
<evidence type="ECO:0000313" key="2">
    <source>
        <dbReference type="EMBL" id="HDD53653.1"/>
    </source>
</evidence>
<dbReference type="InterPro" id="IPR012337">
    <property type="entry name" value="RNaseH-like_sf"/>
</dbReference>
<dbReference type="Pfam" id="PF13683">
    <property type="entry name" value="rve_3"/>
    <property type="match status" value="1"/>
</dbReference>
<organism evidence="2">
    <name type="scientific">Thermosulfidibacter takaii</name>
    <dbReference type="NCBI Taxonomy" id="412593"/>
    <lineage>
        <taxon>Bacteria</taxon>
        <taxon>Pseudomonadati</taxon>
        <taxon>Thermosulfidibacterota</taxon>
        <taxon>Thermosulfidibacteria</taxon>
        <taxon>Thermosulfidibacterales</taxon>
        <taxon>Thermosulfidibacteraceae</taxon>
    </lineage>
</organism>
<dbReference type="SUPFAM" id="SSF53098">
    <property type="entry name" value="Ribonuclease H-like"/>
    <property type="match status" value="1"/>
</dbReference>